<evidence type="ECO:0000313" key="3">
    <source>
        <dbReference type="Proteomes" id="UP000792457"/>
    </source>
</evidence>
<name>A0A8K0JWD6_LADFU</name>
<dbReference type="Proteomes" id="UP000792457">
    <property type="component" value="Unassembled WGS sequence"/>
</dbReference>
<proteinExistence type="predicted"/>
<comment type="caution">
    <text evidence="2">The sequence shown here is derived from an EMBL/GenBank/DDBJ whole genome shotgun (WGS) entry which is preliminary data.</text>
</comment>
<feature type="region of interest" description="Disordered" evidence="1">
    <location>
        <begin position="53"/>
        <end position="244"/>
    </location>
</feature>
<dbReference type="EMBL" id="KZ308180">
    <property type="protein sequence ID" value="KAG8223915.1"/>
    <property type="molecule type" value="Genomic_DNA"/>
</dbReference>
<dbReference type="AlphaFoldDB" id="A0A8K0JWD6"/>
<protein>
    <submittedName>
        <fullName evidence="2">Uncharacterized protein</fullName>
    </submittedName>
</protein>
<evidence type="ECO:0000313" key="2">
    <source>
        <dbReference type="EMBL" id="KAG8223915.1"/>
    </source>
</evidence>
<gene>
    <name evidence="2" type="ORF">J437_LFUL017733</name>
</gene>
<evidence type="ECO:0000256" key="1">
    <source>
        <dbReference type="SAM" id="MobiDB-lite"/>
    </source>
</evidence>
<organism evidence="2 3">
    <name type="scientific">Ladona fulva</name>
    <name type="common">Scarce chaser dragonfly</name>
    <name type="synonym">Libellula fulva</name>
    <dbReference type="NCBI Taxonomy" id="123851"/>
    <lineage>
        <taxon>Eukaryota</taxon>
        <taxon>Metazoa</taxon>
        <taxon>Ecdysozoa</taxon>
        <taxon>Arthropoda</taxon>
        <taxon>Hexapoda</taxon>
        <taxon>Insecta</taxon>
        <taxon>Pterygota</taxon>
        <taxon>Palaeoptera</taxon>
        <taxon>Odonata</taxon>
        <taxon>Epiprocta</taxon>
        <taxon>Anisoptera</taxon>
        <taxon>Libelluloidea</taxon>
        <taxon>Libellulidae</taxon>
        <taxon>Ladona</taxon>
    </lineage>
</organism>
<feature type="compositionally biased region" description="Basic and acidic residues" evidence="1">
    <location>
        <begin position="119"/>
        <end position="128"/>
    </location>
</feature>
<feature type="compositionally biased region" description="Low complexity" evidence="1">
    <location>
        <begin position="152"/>
        <end position="179"/>
    </location>
</feature>
<keyword evidence="3" id="KW-1185">Reference proteome</keyword>
<reference evidence="2" key="2">
    <citation type="submission" date="2017-10" db="EMBL/GenBank/DDBJ databases">
        <title>Ladona fulva Genome sequencing and assembly.</title>
        <authorList>
            <person name="Murali S."/>
            <person name="Richards S."/>
            <person name="Bandaranaike D."/>
            <person name="Bellair M."/>
            <person name="Blankenburg K."/>
            <person name="Chao H."/>
            <person name="Dinh H."/>
            <person name="Doddapaneni H."/>
            <person name="Dugan-Rocha S."/>
            <person name="Elkadiri S."/>
            <person name="Gnanaolivu R."/>
            <person name="Hernandez B."/>
            <person name="Skinner E."/>
            <person name="Javaid M."/>
            <person name="Lee S."/>
            <person name="Li M."/>
            <person name="Ming W."/>
            <person name="Munidasa M."/>
            <person name="Muniz J."/>
            <person name="Nguyen L."/>
            <person name="Hughes D."/>
            <person name="Osuji N."/>
            <person name="Pu L.-L."/>
            <person name="Puazo M."/>
            <person name="Qu C."/>
            <person name="Quiroz J."/>
            <person name="Raj R."/>
            <person name="Weissenberger G."/>
            <person name="Xin Y."/>
            <person name="Zou X."/>
            <person name="Han Y."/>
            <person name="Worley K."/>
            <person name="Muzny D."/>
            <person name="Gibbs R."/>
        </authorList>
    </citation>
    <scope>NUCLEOTIDE SEQUENCE</scope>
    <source>
        <strain evidence="2">Sampled in the wild</strain>
    </source>
</reference>
<sequence length="244" mass="25271">MGSLRVEAKMREIHLVAGPAGGTPVPGSGGGRPEDAGRGGLLSAQTYGTTIRAGPVLGGNNRTISGGVGRRLQRPDQQGHLRRPRLPEGHWRPRTIGGLSGAHLPHVHLPQHLGPGGGRRPEPGDPAREAGGPQTLPPRPDSMTRGCGGWTGLRRTGTPPSTRRSSGTPTSPSWTLTLPYPRGESTGPPLRGSTTTSGRPWRSGIGSTGDIRGSRPRRPGNFSGRRGTGPNSESGTPGPGISSR</sequence>
<accession>A0A8K0JWD6</accession>
<feature type="compositionally biased region" description="Basic and acidic residues" evidence="1">
    <location>
        <begin position="73"/>
        <end position="91"/>
    </location>
</feature>
<feature type="region of interest" description="Disordered" evidence="1">
    <location>
        <begin position="15"/>
        <end position="41"/>
    </location>
</feature>
<reference evidence="2" key="1">
    <citation type="submission" date="2013-04" db="EMBL/GenBank/DDBJ databases">
        <authorList>
            <person name="Qu J."/>
            <person name="Murali S.C."/>
            <person name="Bandaranaike D."/>
            <person name="Bellair M."/>
            <person name="Blankenburg K."/>
            <person name="Chao H."/>
            <person name="Dinh H."/>
            <person name="Doddapaneni H."/>
            <person name="Downs B."/>
            <person name="Dugan-Rocha S."/>
            <person name="Elkadiri S."/>
            <person name="Gnanaolivu R.D."/>
            <person name="Hernandez B."/>
            <person name="Javaid M."/>
            <person name="Jayaseelan J.C."/>
            <person name="Lee S."/>
            <person name="Li M."/>
            <person name="Ming W."/>
            <person name="Munidasa M."/>
            <person name="Muniz J."/>
            <person name="Nguyen L."/>
            <person name="Ongeri F."/>
            <person name="Osuji N."/>
            <person name="Pu L.-L."/>
            <person name="Puazo M."/>
            <person name="Qu C."/>
            <person name="Quiroz J."/>
            <person name="Raj R."/>
            <person name="Weissenberger G."/>
            <person name="Xin Y."/>
            <person name="Zou X."/>
            <person name="Han Y."/>
            <person name="Richards S."/>
            <person name="Worley K."/>
            <person name="Muzny D."/>
            <person name="Gibbs R."/>
        </authorList>
    </citation>
    <scope>NUCLEOTIDE SEQUENCE</scope>
    <source>
        <strain evidence="2">Sampled in the wild</strain>
    </source>
</reference>